<dbReference type="GO" id="GO:0005886">
    <property type="term" value="C:plasma membrane"/>
    <property type="evidence" value="ECO:0007669"/>
    <property type="project" value="UniProtKB-SubCell"/>
</dbReference>
<evidence type="ECO:0000259" key="8">
    <source>
        <dbReference type="Pfam" id="PF19360"/>
    </source>
</evidence>
<organism evidence="9 10">
    <name type="scientific">Alteraurantiacibacter aestuarii</name>
    <dbReference type="NCBI Taxonomy" id="650004"/>
    <lineage>
        <taxon>Bacteria</taxon>
        <taxon>Pseudomonadati</taxon>
        <taxon>Pseudomonadota</taxon>
        <taxon>Alphaproteobacteria</taxon>
        <taxon>Sphingomonadales</taxon>
        <taxon>Erythrobacteraceae</taxon>
        <taxon>Alteraurantiacibacter</taxon>
    </lineage>
</organism>
<gene>
    <name evidence="9" type="ORF">GRI32_02555</name>
</gene>
<dbReference type="InterPro" id="IPR045824">
    <property type="entry name" value="T2SS_TadB-like_N"/>
</dbReference>
<feature type="transmembrane region" description="Helical" evidence="6">
    <location>
        <begin position="6"/>
        <end position="30"/>
    </location>
</feature>
<comment type="subcellular location">
    <subcellularLocation>
        <location evidence="1">Cell membrane</location>
        <topology evidence="1">Multi-pass membrane protein</topology>
    </subcellularLocation>
</comment>
<dbReference type="Pfam" id="PF00482">
    <property type="entry name" value="T2SSF"/>
    <property type="match status" value="1"/>
</dbReference>
<feature type="transmembrane region" description="Helical" evidence="6">
    <location>
        <begin position="97"/>
        <end position="121"/>
    </location>
</feature>
<feature type="domain" description="Type II secretion system protein GspF" evidence="7">
    <location>
        <begin position="166"/>
        <end position="290"/>
    </location>
</feature>
<keyword evidence="2" id="KW-1003">Cell membrane</keyword>
<name>A0A844ZJH6_9SPHN</name>
<evidence type="ECO:0000259" key="7">
    <source>
        <dbReference type="Pfam" id="PF00482"/>
    </source>
</evidence>
<dbReference type="AlphaFoldDB" id="A0A844ZJH6"/>
<dbReference type="Proteomes" id="UP000435243">
    <property type="component" value="Unassembled WGS sequence"/>
</dbReference>
<dbReference type="OrthoDB" id="9803381at2"/>
<feature type="transmembrane region" description="Helical" evidence="6">
    <location>
        <begin position="127"/>
        <end position="147"/>
    </location>
</feature>
<feature type="domain" description="Type II secretion system protein TadB-like N-terminal" evidence="8">
    <location>
        <begin position="5"/>
        <end position="154"/>
    </location>
</feature>
<comment type="caution">
    <text evidence="9">The sequence shown here is derived from an EMBL/GenBank/DDBJ whole genome shotgun (WGS) entry which is preliminary data.</text>
</comment>
<reference evidence="9 10" key="1">
    <citation type="submission" date="2019-12" db="EMBL/GenBank/DDBJ databases">
        <title>Genomic-based taxomic classification of the family Erythrobacteraceae.</title>
        <authorList>
            <person name="Xu L."/>
        </authorList>
    </citation>
    <scope>NUCLEOTIDE SEQUENCE [LARGE SCALE GENOMIC DNA]</scope>
    <source>
        <strain evidence="9 10">JCM 16339</strain>
    </source>
</reference>
<evidence type="ECO:0000256" key="1">
    <source>
        <dbReference type="ARBA" id="ARBA00004651"/>
    </source>
</evidence>
<dbReference type="Gene3D" id="1.20.81.30">
    <property type="entry name" value="Type II secretion system (T2SS), domain F"/>
    <property type="match status" value="1"/>
</dbReference>
<feature type="transmembrane region" description="Helical" evidence="6">
    <location>
        <begin position="274"/>
        <end position="293"/>
    </location>
</feature>
<dbReference type="Pfam" id="PF19360">
    <property type="entry name" value="TadB_TadC_N"/>
    <property type="match status" value="1"/>
</dbReference>
<keyword evidence="4 6" id="KW-1133">Transmembrane helix</keyword>
<protein>
    <submittedName>
        <fullName evidence="9">Secretion system protein</fullName>
    </submittedName>
</protein>
<dbReference type="InterPro" id="IPR018076">
    <property type="entry name" value="T2SS_GspF_dom"/>
</dbReference>
<accession>A0A844ZJH6</accession>
<evidence type="ECO:0000256" key="2">
    <source>
        <dbReference type="ARBA" id="ARBA00022475"/>
    </source>
</evidence>
<sequence>MTEILIRILVLLGVFASAFLLTQVLAGLAWRHRQKFAAVNRRLELIARGHEREEVTARLRKNAPSTDFALPSLLAAPAQDLQRMMFAAALPITARQLLLVMAVLFAIVFVLALLAAGMAGFGWSLGVVFLLLVITACIAVAFPLAWVNMRAQARRKRVVEQFPVALDVFVRALRSGHPVSAAIDLLTQEMEDPIGSEFGIVADEVAYGADLTDALQEMADRWDNADMRMFVVSLAVQKETGGNLAEILESLAAVIRDRAVMYMKVRALSAEGRLTGLMLTVLPVLTLVGMFLVNPSFYLETARDPIFIIGFSVLILLFLGGVYWIRRLTDLKV</sequence>
<evidence type="ECO:0000256" key="4">
    <source>
        <dbReference type="ARBA" id="ARBA00022989"/>
    </source>
</evidence>
<evidence type="ECO:0000313" key="10">
    <source>
        <dbReference type="Proteomes" id="UP000435243"/>
    </source>
</evidence>
<dbReference type="RefSeq" id="WP_160589532.1">
    <property type="nucleotide sequence ID" value="NZ_BAAAFP010000002.1"/>
</dbReference>
<keyword evidence="5 6" id="KW-0472">Membrane</keyword>
<evidence type="ECO:0000256" key="3">
    <source>
        <dbReference type="ARBA" id="ARBA00022692"/>
    </source>
</evidence>
<feature type="transmembrane region" description="Helical" evidence="6">
    <location>
        <begin position="305"/>
        <end position="325"/>
    </location>
</feature>
<keyword evidence="10" id="KW-1185">Reference proteome</keyword>
<dbReference type="PANTHER" id="PTHR35007">
    <property type="entry name" value="INTEGRAL MEMBRANE PROTEIN-RELATED"/>
    <property type="match status" value="1"/>
</dbReference>
<keyword evidence="3 6" id="KW-0812">Transmembrane</keyword>
<dbReference type="InterPro" id="IPR042094">
    <property type="entry name" value="T2SS_GspF_sf"/>
</dbReference>
<evidence type="ECO:0000256" key="5">
    <source>
        <dbReference type="ARBA" id="ARBA00023136"/>
    </source>
</evidence>
<proteinExistence type="predicted"/>
<evidence type="ECO:0000256" key="6">
    <source>
        <dbReference type="SAM" id="Phobius"/>
    </source>
</evidence>
<evidence type="ECO:0000313" key="9">
    <source>
        <dbReference type="EMBL" id="MXO87613.1"/>
    </source>
</evidence>
<dbReference type="EMBL" id="WTYY01000001">
    <property type="protein sequence ID" value="MXO87613.1"/>
    <property type="molecule type" value="Genomic_DNA"/>
</dbReference>
<dbReference type="PANTHER" id="PTHR35007:SF1">
    <property type="entry name" value="PILUS ASSEMBLY PROTEIN"/>
    <property type="match status" value="1"/>
</dbReference>